<gene>
    <name evidence="1" type="ORF">P4826_02375</name>
</gene>
<organism evidence="1 2">
    <name type="scientific">Diaphorobacter limosus</name>
    <dbReference type="NCBI Taxonomy" id="3036128"/>
    <lineage>
        <taxon>Bacteria</taxon>
        <taxon>Pseudomonadati</taxon>
        <taxon>Pseudomonadota</taxon>
        <taxon>Betaproteobacteria</taxon>
        <taxon>Burkholderiales</taxon>
        <taxon>Comamonadaceae</taxon>
        <taxon>Diaphorobacter</taxon>
    </lineage>
</organism>
<sequence length="63" mass="6820">METALPAEAKKAASSLLAALHDTATDLHKAGFMDLKSLRQYDALCLADEVCEAEDIVTQRSQL</sequence>
<reference evidence="1 2" key="1">
    <citation type="submission" date="2023-03" db="EMBL/GenBank/DDBJ databases">
        <title>Diaphorobacter basophil sp. nov., isolated from a sewage-treatment plant.</title>
        <authorList>
            <person name="Yang K."/>
        </authorList>
    </citation>
    <scope>NUCLEOTIDE SEQUENCE [LARGE SCALE GENOMIC DNA]</scope>
    <source>
        <strain evidence="1 2">Y-1</strain>
    </source>
</reference>
<accession>A0ABZ0J477</accession>
<proteinExistence type="predicted"/>
<dbReference type="Proteomes" id="UP001303211">
    <property type="component" value="Chromosome"/>
</dbReference>
<keyword evidence="2" id="KW-1185">Reference proteome</keyword>
<dbReference type="RefSeq" id="WP_317702400.1">
    <property type="nucleotide sequence ID" value="NZ_CP136921.1"/>
</dbReference>
<evidence type="ECO:0000313" key="1">
    <source>
        <dbReference type="EMBL" id="WOO32986.1"/>
    </source>
</evidence>
<evidence type="ECO:0000313" key="2">
    <source>
        <dbReference type="Proteomes" id="UP001303211"/>
    </source>
</evidence>
<dbReference type="EMBL" id="CP136921">
    <property type="protein sequence ID" value="WOO32986.1"/>
    <property type="molecule type" value="Genomic_DNA"/>
</dbReference>
<name>A0ABZ0J477_9BURK</name>
<protein>
    <submittedName>
        <fullName evidence="1">Uncharacterized protein</fullName>
    </submittedName>
</protein>